<dbReference type="EMBL" id="BAAFJT010000157">
    <property type="protein sequence ID" value="GAB0207059.1"/>
    <property type="molecule type" value="Genomic_DNA"/>
</dbReference>
<comment type="caution">
    <text evidence="1">The sequence shown here is derived from an EMBL/GenBank/DDBJ whole genome shotgun (WGS) entry which is preliminary data.</text>
</comment>
<organism evidence="1 2">
    <name type="scientific">Grus japonensis</name>
    <name type="common">Japanese crane</name>
    <name type="synonym">Red-crowned crane</name>
    <dbReference type="NCBI Taxonomy" id="30415"/>
    <lineage>
        <taxon>Eukaryota</taxon>
        <taxon>Metazoa</taxon>
        <taxon>Chordata</taxon>
        <taxon>Craniata</taxon>
        <taxon>Vertebrata</taxon>
        <taxon>Euteleostomi</taxon>
        <taxon>Archelosauria</taxon>
        <taxon>Archosauria</taxon>
        <taxon>Dinosauria</taxon>
        <taxon>Saurischia</taxon>
        <taxon>Theropoda</taxon>
        <taxon>Coelurosauria</taxon>
        <taxon>Aves</taxon>
        <taxon>Neognathae</taxon>
        <taxon>Neoaves</taxon>
        <taxon>Gruiformes</taxon>
        <taxon>Gruidae</taxon>
        <taxon>Grus</taxon>
    </lineage>
</organism>
<evidence type="ECO:0000313" key="2">
    <source>
        <dbReference type="Proteomes" id="UP001623348"/>
    </source>
</evidence>
<proteinExistence type="predicted"/>
<keyword evidence="2" id="KW-1185">Reference proteome</keyword>
<reference evidence="1 2" key="1">
    <citation type="submission" date="2024-06" db="EMBL/GenBank/DDBJ databases">
        <title>The draft genome of Grus japonensis, version 3.</title>
        <authorList>
            <person name="Nabeshima K."/>
            <person name="Suzuki S."/>
            <person name="Onuma M."/>
        </authorList>
    </citation>
    <scope>NUCLEOTIDE SEQUENCE [LARGE SCALE GENOMIC DNA]</scope>
    <source>
        <strain evidence="1 2">451A</strain>
    </source>
</reference>
<gene>
    <name evidence="1" type="ORF">GRJ2_003171500</name>
</gene>
<dbReference type="Proteomes" id="UP001623348">
    <property type="component" value="Unassembled WGS sequence"/>
</dbReference>
<accession>A0ABC9YAG9</accession>
<sequence>MSLTGNDWEKHPIVTGPEAPCILGIDCLRRGYFKDPKGYWCAFGIAALETEEIEQLSTLPSLSEDPSVVGLLRVIEQQVPIATTTMYRWQYCTNRDSLVPIHELIHQLESQGVISRTCSPFNSPEQSHMASAEVQWRVEADSRLSWPE</sequence>
<protein>
    <submittedName>
        <fullName evidence="1">Uncharacterized protein</fullName>
    </submittedName>
</protein>
<name>A0ABC9YAG9_GRUJA</name>
<evidence type="ECO:0000313" key="1">
    <source>
        <dbReference type="EMBL" id="GAB0207059.1"/>
    </source>
</evidence>
<dbReference type="AlphaFoldDB" id="A0ABC9YAG9"/>